<dbReference type="InterPro" id="IPR001296">
    <property type="entry name" value="Glyco_trans_1"/>
</dbReference>
<dbReference type="GO" id="GO:0016757">
    <property type="term" value="F:glycosyltransferase activity"/>
    <property type="evidence" value="ECO:0007669"/>
    <property type="project" value="InterPro"/>
</dbReference>
<keyword evidence="2" id="KW-0808">Transferase</keyword>
<gene>
    <name evidence="2" type="ORF">C4520_11345</name>
</gene>
<evidence type="ECO:0000313" key="2">
    <source>
        <dbReference type="EMBL" id="RJP20553.1"/>
    </source>
</evidence>
<dbReference type="Pfam" id="PF00534">
    <property type="entry name" value="Glycos_transf_1"/>
    <property type="match status" value="1"/>
</dbReference>
<organism evidence="2 3">
    <name type="scientific">Abyssobacteria bacterium (strain SURF_5)</name>
    <dbReference type="NCBI Taxonomy" id="2093360"/>
    <lineage>
        <taxon>Bacteria</taxon>
        <taxon>Pseudomonadati</taxon>
        <taxon>Candidatus Hydrogenedentota</taxon>
        <taxon>Candidatus Abyssobacteria</taxon>
    </lineage>
</organism>
<dbReference type="CDD" id="cd03801">
    <property type="entry name" value="GT4_PimA-like"/>
    <property type="match status" value="1"/>
</dbReference>
<dbReference type="EMBL" id="QZKU01000076">
    <property type="protein sequence ID" value="RJP20553.1"/>
    <property type="molecule type" value="Genomic_DNA"/>
</dbReference>
<accession>A0A3A4NIF3</accession>
<evidence type="ECO:0000313" key="3">
    <source>
        <dbReference type="Proteomes" id="UP000265882"/>
    </source>
</evidence>
<name>A0A3A4NIF3_ABYX5</name>
<protein>
    <submittedName>
        <fullName evidence="2">Glycosyltransferase</fullName>
    </submittedName>
</protein>
<dbReference type="SUPFAM" id="SSF53756">
    <property type="entry name" value="UDP-Glycosyltransferase/glycogen phosphorylase"/>
    <property type="match status" value="1"/>
</dbReference>
<dbReference type="Proteomes" id="UP000265882">
    <property type="component" value="Unassembled WGS sequence"/>
</dbReference>
<dbReference type="AlphaFoldDB" id="A0A3A4NIF3"/>
<dbReference type="PANTHER" id="PTHR12526">
    <property type="entry name" value="GLYCOSYLTRANSFERASE"/>
    <property type="match status" value="1"/>
</dbReference>
<proteinExistence type="predicted"/>
<evidence type="ECO:0000259" key="1">
    <source>
        <dbReference type="Pfam" id="PF00534"/>
    </source>
</evidence>
<comment type="caution">
    <text evidence="2">The sequence shown here is derived from an EMBL/GenBank/DDBJ whole genome shotgun (WGS) entry which is preliminary data.</text>
</comment>
<sequence length="355" mass="40631">MPGDTIKIGFSLMDLALGGAQIFYVDLAERLSQRGHSVHYHLFAERENESLCDKRLYLRLNRRASAASIRDLVRCDVLHLDGYHTPQHKKNFGKYLFKCIETYHSEFSFRTSAPVYAPNRVAVSFALQKKIPLSCEVIYNGFDTAAFAPIPCKKEWDLAILGRIHPAKNHLLFLDICSRVARIRPLRAMMIGGYPWDDDYSAEVRRKISELQDAGIDIHVTGFVEHEKIPLLLNQARVLLVTSPSESFGRMAAEALACEVPVIANDTGGLGEIVTHGRTGFLTRFNDAEDFSQLALRLLDDDLLRERMGRQGRKDVEEKFSIAETVRRYEQMYERIRNEAQSERRGWPKERRTTK</sequence>
<dbReference type="Gene3D" id="3.40.50.2000">
    <property type="entry name" value="Glycogen Phosphorylase B"/>
    <property type="match status" value="2"/>
</dbReference>
<reference evidence="2 3" key="1">
    <citation type="journal article" date="2017" name="ISME J.">
        <title>Energy and carbon metabolisms in a deep terrestrial subsurface fluid microbial community.</title>
        <authorList>
            <person name="Momper L."/>
            <person name="Jungbluth S.P."/>
            <person name="Lee M.D."/>
            <person name="Amend J.P."/>
        </authorList>
    </citation>
    <scope>NUCLEOTIDE SEQUENCE [LARGE SCALE GENOMIC DNA]</scope>
    <source>
        <strain evidence="2">SURF_5</strain>
    </source>
</reference>
<feature type="domain" description="Glycosyl transferase family 1" evidence="1">
    <location>
        <begin position="153"/>
        <end position="314"/>
    </location>
</feature>